<dbReference type="EMBL" id="CP034759">
    <property type="protein sequence ID" value="QBG34633.1"/>
    <property type="molecule type" value="Genomic_DNA"/>
</dbReference>
<dbReference type="OrthoDB" id="9873143at2"/>
<dbReference type="KEGG" id="lsd:EMK97_02195"/>
<dbReference type="AlphaFoldDB" id="A0A4P6P0Z9"/>
<keyword evidence="3" id="KW-1185">Reference proteome</keyword>
<feature type="transmembrane region" description="Helical" evidence="1">
    <location>
        <begin position="45"/>
        <end position="67"/>
    </location>
</feature>
<accession>A0A4P6P0Z9</accession>
<keyword evidence="1" id="KW-0812">Transmembrane</keyword>
<feature type="transmembrane region" description="Helical" evidence="1">
    <location>
        <begin position="12"/>
        <end position="33"/>
    </location>
</feature>
<sequence length="73" mass="8263">MKVTDQRVLKEAKFVFIIMFLGISIITAVGVSVKYAKFGVFKPEGLLLACAIFIPVLIIFSWVYAYFDVLKKN</sequence>
<protein>
    <submittedName>
        <fullName evidence="2">Uncharacterized protein</fullName>
    </submittedName>
</protein>
<dbReference type="Proteomes" id="UP000290244">
    <property type="component" value="Chromosome"/>
</dbReference>
<proteinExistence type="predicted"/>
<gene>
    <name evidence="2" type="ORF">EMK97_02195</name>
</gene>
<evidence type="ECO:0000256" key="1">
    <source>
        <dbReference type="SAM" id="Phobius"/>
    </source>
</evidence>
<name>A0A4P6P0Z9_9GAMM</name>
<evidence type="ECO:0000313" key="2">
    <source>
        <dbReference type="EMBL" id="QBG34633.1"/>
    </source>
</evidence>
<organism evidence="2 3">
    <name type="scientific">Litorilituus sediminis</name>
    <dbReference type="NCBI Taxonomy" id="718192"/>
    <lineage>
        <taxon>Bacteria</taxon>
        <taxon>Pseudomonadati</taxon>
        <taxon>Pseudomonadota</taxon>
        <taxon>Gammaproteobacteria</taxon>
        <taxon>Alteromonadales</taxon>
        <taxon>Colwelliaceae</taxon>
        <taxon>Litorilituus</taxon>
    </lineage>
</organism>
<keyword evidence="1" id="KW-1133">Transmembrane helix</keyword>
<dbReference type="RefSeq" id="WP_130599028.1">
    <property type="nucleotide sequence ID" value="NZ_CP034759.1"/>
</dbReference>
<evidence type="ECO:0000313" key="3">
    <source>
        <dbReference type="Proteomes" id="UP000290244"/>
    </source>
</evidence>
<reference evidence="2 3" key="1">
    <citation type="submission" date="2018-12" db="EMBL/GenBank/DDBJ databases">
        <title>Complete genome of Litorilituus sediminis.</title>
        <authorList>
            <person name="Liu A."/>
            <person name="Rong J."/>
        </authorList>
    </citation>
    <scope>NUCLEOTIDE SEQUENCE [LARGE SCALE GENOMIC DNA]</scope>
    <source>
        <strain evidence="2 3">JCM 17549</strain>
    </source>
</reference>
<keyword evidence="1" id="KW-0472">Membrane</keyword>